<evidence type="ECO:0000313" key="3">
    <source>
        <dbReference type="EMBL" id="VCW78947.1"/>
    </source>
</evidence>
<dbReference type="AlphaFoldDB" id="A0A9X9LQA2"/>
<gene>
    <name evidence="3" type="ORF">BN2614_LOCUS1</name>
</gene>
<organism evidence="3 4">
    <name type="scientific">Gulo gulo</name>
    <name type="common">Wolverine</name>
    <name type="synonym">Gluton</name>
    <dbReference type="NCBI Taxonomy" id="48420"/>
    <lineage>
        <taxon>Eukaryota</taxon>
        <taxon>Metazoa</taxon>
        <taxon>Chordata</taxon>
        <taxon>Craniata</taxon>
        <taxon>Vertebrata</taxon>
        <taxon>Euteleostomi</taxon>
        <taxon>Mammalia</taxon>
        <taxon>Eutheria</taxon>
        <taxon>Laurasiatheria</taxon>
        <taxon>Carnivora</taxon>
        <taxon>Caniformia</taxon>
        <taxon>Musteloidea</taxon>
        <taxon>Mustelidae</taxon>
        <taxon>Guloninae</taxon>
        <taxon>Gulo</taxon>
    </lineage>
</organism>
<dbReference type="Proteomes" id="UP000269945">
    <property type="component" value="Unassembled WGS sequence"/>
</dbReference>
<feature type="region of interest" description="Disordered" evidence="1">
    <location>
        <begin position="1"/>
        <end position="31"/>
    </location>
</feature>
<keyword evidence="4" id="KW-1185">Reference proteome</keyword>
<feature type="compositionally biased region" description="Basic residues" evidence="1">
    <location>
        <begin position="11"/>
        <end position="24"/>
    </location>
</feature>
<comment type="caution">
    <text evidence="3">The sequence shown here is derived from an EMBL/GenBank/DDBJ whole genome shotgun (WGS) entry which is preliminary data.</text>
</comment>
<dbReference type="EMBL" id="CYRY02011020">
    <property type="protein sequence ID" value="VCW78947.1"/>
    <property type="molecule type" value="Genomic_DNA"/>
</dbReference>
<reference evidence="3 4" key="1">
    <citation type="submission" date="2018-10" db="EMBL/GenBank/DDBJ databases">
        <authorList>
            <person name="Ekblom R."/>
            <person name="Jareborg N."/>
        </authorList>
    </citation>
    <scope>NUCLEOTIDE SEQUENCE [LARGE SCALE GENOMIC DNA]</scope>
    <source>
        <tissue evidence="3">Muscle</tissue>
    </source>
</reference>
<keyword evidence="2" id="KW-0812">Transmembrane</keyword>
<evidence type="ECO:0000313" key="4">
    <source>
        <dbReference type="Proteomes" id="UP000269945"/>
    </source>
</evidence>
<evidence type="ECO:0000256" key="2">
    <source>
        <dbReference type="SAM" id="Phobius"/>
    </source>
</evidence>
<feature type="non-terminal residue" evidence="3">
    <location>
        <position position="1"/>
    </location>
</feature>
<accession>A0A9X9LQA2</accession>
<keyword evidence="2" id="KW-1133">Transmembrane helix</keyword>
<evidence type="ECO:0000256" key="1">
    <source>
        <dbReference type="SAM" id="MobiDB-lite"/>
    </source>
</evidence>
<keyword evidence="2" id="KW-0472">Membrane</keyword>
<feature type="transmembrane region" description="Helical" evidence="2">
    <location>
        <begin position="33"/>
        <end position="52"/>
    </location>
</feature>
<protein>
    <submittedName>
        <fullName evidence="3">Uncharacterized protein</fullName>
    </submittedName>
</protein>
<proteinExistence type="predicted"/>
<sequence length="84" mass="9326">GEEEEDGGRAALRRPRRRRRRREAQRRAAPGPMWGGVGVAVAAAAAAACNCWTRVGVRGKRQDEVRRAPLRAHHSRVEEAIHPV</sequence>
<name>A0A9X9LQA2_GULGU</name>